<evidence type="ECO:0000313" key="2">
    <source>
        <dbReference type="Proteomes" id="UP000799424"/>
    </source>
</evidence>
<sequence length="55" mass="6074">LAKLDPSLLYGPVQTTALHSLEAFIGKIDFTKLRHRKVKRSMLGSPSSTAAYLMN</sequence>
<gene>
    <name evidence="1" type="ORF">CC86DRAFT_237655</name>
</gene>
<keyword evidence="2" id="KW-1185">Reference proteome</keyword>
<reference evidence="1" key="1">
    <citation type="journal article" date="2020" name="Stud. Mycol.">
        <title>101 Dothideomycetes genomes: a test case for predicting lifestyles and emergence of pathogens.</title>
        <authorList>
            <person name="Haridas S."/>
            <person name="Albert R."/>
            <person name="Binder M."/>
            <person name="Bloem J."/>
            <person name="Labutti K."/>
            <person name="Salamov A."/>
            <person name="Andreopoulos B."/>
            <person name="Baker S."/>
            <person name="Barry K."/>
            <person name="Bills G."/>
            <person name="Bluhm B."/>
            <person name="Cannon C."/>
            <person name="Castanera R."/>
            <person name="Culley D."/>
            <person name="Daum C."/>
            <person name="Ezra D."/>
            <person name="Gonzalez J."/>
            <person name="Henrissat B."/>
            <person name="Kuo A."/>
            <person name="Liang C."/>
            <person name="Lipzen A."/>
            <person name="Lutzoni F."/>
            <person name="Magnuson J."/>
            <person name="Mondo S."/>
            <person name="Nolan M."/>
            <person name="Ohm R."/>
            <person name="Pangilinan J."/>
            <person name="Park H.-J."/>
            <person name="Ramirez L."/>
            <person name="Alfaro M."/>
            <person name="Sun H."/>
            <person name="Tritt A."/>
            <person name="Yoshinaga Y."/>
            <person name="Zwiers L.-H."/>
            <person name="Turgeon B."/>
            <person name="Goodwin S."/>
            <person name="Spatafora J."/>
            <person name="Crous P."/>
            <person name="Grigoriev I."/>
        </authorList>
    </citation>
    <scope>NUCLEOTIDE SEQUENCE</scope>
    <source>
        <strain evidence="1">CBS 113818</strain>
    </source>
</reference>
<dbReference type="Gene3D" id="1.50.10.160">
    <property type="match status" value="1"/>
</dbReference>
<protein>
    <submittedName>
        <fullName evidence="1">Uncharacterized protein</fullName>
    </submittedName>
</protein>
<proteinExistence type="predicted"/>
<dbReference type="EMBL" id="MU006240">
    <property type="protein sequence ID" value="KAF2820523.1"/>
    <property type="molecule type" value="Genomic_DNA"/>
</dbReference>
<feature type="non-terminal residue" evidence="1">
    <location>
        <position position="1"/>
    </location>
</feature>
<accession>A0A6A6ZIG3</accession>
<dbReference type="OrthoDB" id="2343925at2759"/>
<name>A0A6A6ZIG3_9PLEO</name>
<dbReference type="Proteomes" id="UP000799424">
    <property type="component" value="Unassembled WGS sequence"/>
</dbReference>
<evidence type="ECO:0000313" key="1">
    <source>
        <dbReference type="EMBL" id="KAF2820523.1"/>
    </source>
</evidence>
<dbReference type="AlphaFoldDB" id="A0A6A6ZIG3"/>
<organism evidence="1 2">
    <name type="scientific">Ophiobolus disseminans</name>
    <dbReference type="NCBI Taxonomy" id="1469910"/>
    <lineage>
        <taxon>Eukaryota</taxon>
        <taxon>Fungi</taxon>
        <taxon>Dikarya</taxon>
        <taxon>Ascomycota</taxon>
        <taxon>Pezizomycotina</taxon>
        <taxon>Dothideomycetes</taxon>
        <taxon>Pleosporomycetidae</taxon>
        <taxon>Pleosporales</taxon>
        <taxon>Pleosporineae</taxon>
        <taxon>Phaeosphaeriaceae</taxon>
        <taxon>Ophiobolus</taxon>
    </lineage>
</organism>
<feature type="non-terminal residue" evidence="1">
    <location>
        <position position="55"/>
    </location>
</feature>